<proteinExistence type="predicted"/>
<keyword evidence="3" id="KW-1185">Reference proteome</keyword>
<feature type="compositionally biased region" description="Basic and acidic residues" evidence="1">
    <location>
        <begin position="74"/>
        <end position="89"/>
    </location>
</feature>
<comment type="caution">
    <text evidence="2">The sequence shown here is derived from an EMBL/GenBank/DDBJ whole genome shotgun (WGS) entry which is preliminary data.</text>
</comment>
<dbReference type="Proteomes" id="UP000799441">
    <property type="component" value="Unassembled WGS sequence"/>
</dbReference>
<dbReference type="AlphaFoldDB" id="A0A9P4QF89"/>
<reference evidence="2" key="1">
    <citation type="journal article" date="2020" name="Stud. Mycol.">
        <title>101 Dothideomycetes genomes: a test case for predicting lifestyles and emergence of pathogens.</title>
        <authorList>
            <person name="Haridas S."/>
            <person name="Albert R."/>
            <person name="Binder M."/>
            <person name="Bloem J."/>
            <person name="Labutti K."/>
            <person name="Salamov A."/>
            <person name="Andreopoulos B."/>
            <person name="Baker S."/>
            <person name="Barry K."/>
            <person name="Bills G."/>
            <person name="Bluhm B."/>
            <person name="Cannon C."/>
            <person name="Castanera R."/>
            <person name="Culley D."/>
            <person name="Daum C."/>
            <person name="Ezra D."/>
            <person name="Gonzalez J."/>
            <person name="Henrissat B."/>
            <person name="Kuo A."/>
            <person name="Liang C."/>
            <person name="Lipzen A."/>
            <person name="Lutzoni F."/>
            <person name="Magnuson J."/>
            <person name="Mondo S."/>
            <person name="Nolan M."/>
            <person name="Ohm R."/>
            <person name="Pangilinan J."/>
            <person name="Park H.-J."/>
            <person name="Ramirez L."/>
            <person name="Alfaro M."/>
            <person name="Sun H."/>
            <person name="Tritt A."/>
            <person name="Yoshinaga Y."/>
            <person name="Zwiers L.-H."/>
            <person name="Turgeon B."/>
            <person name="Goodwin S."/>
            <person name="Spatafora J."/>
            <person name="Crous P."/>
            <person name="Grigoriev I."/>
        </authorList>
    </citation>
    <scope>NUCLEOTIDE SEQUENCE</scope>
    <source>
        <strain evidence="2">CBS 116435</strain>
    </source>
</reference>
<dbReference type="Gene3D" id="1.20.58.1070">
    <property type="match status" value="1"/>
</dbReference>
<evidence type="ECO:0000313" key="2">
    <source>
        <dbReference type="EMBL" id="KAF2724750.1"/>
    </source>
</evidence>
<gene>
    <name evidence="2" type="ORF">K431DRAFT_336617</name>
</gene>
<sequence>MVKRRRERDRPKARPDATYNPNKRVLLSYASDEDDNAPPPSPPAIPAPPAFGGPMPAIATPSTSSAIGGPHGVDSNRVDQGDENEHSNLDDDDDDDEREEEVNLRPRQHKKPSGHVMRDHTTGQMPALGSLAYQWDDEDGEEEYGSEQEEAMAYLRAVRAERQGIPEILHAQSTDMNEEEEAPYHDQADDTRGFYEDGSYVARPSLGPVLPPNMRQTLDPQEVYTGRLRDRFLAQRAHLRCSPTAHAIVALEDSRPTSMPSGNAKASEEWTRILQSMPPSPVQLQLMNQQSVVNLLDLIQQRLLRIGSPISGTLSIWIWSLLSRLEDVGVMTNDEVYHVREFGLQSLKVQLSLLDPEASAQLEQAISQHQAEGDPSRVNGGPNVNREDNRSAQINNEMYPDESNIKTADVQLSLATFDMILVVVGDCYGQRDLLEHRHPWKGPDDT</sequence>
<dbReference type="GO" id="GO:0000387">
    <property type="term" value="P:spliceosomal snRNP assembly"/>
    <property type="evidence" value="ECO:0007669"/>
    <property type="project" value="InterPro"/>
</dbReference>
<protein>
    <submittedName>
        <fullName evidence="2">Uncharacterized protein</fullName>
    </submittedName>
</protein>
<feature type="region of interest" description="Disordered" evidence="1">
    <location>
        <begin position="1"/>
        <end position="121"/>
    </location>
</feature>
<dbReference type="Pfam" id="PF04938">
    <property type="entry name" value="SIP1"/>
    <property type="match status" value="1"/>
</dbReference>
<dbReference type="EMBL" id="MU003770">
    <property type="protein sequence ID" value="KAF2724750.1"/>
    <property type="molecule type" value="Genomic_DNA"/>
</dbReference>
<feature type="compositionally biased region" description="Acidic residues" evidence="1">
    <location>
        <begin position="90"/>
        <end position="100"/>
    </location>
</feature>
<feature type="region of interest" description="Disordered" evidence="1">
    <location>
        <begin position="366"/>
        <end position="388"/>
    </location>
</feature>
<evidence type="ECO:0000256" key="1">
    <source>
        <dbReference type="SAM" id="MobiDB-lite"/>
    </source>
</evidence>
<dbReference type="InterPro" id="IPR035426">
    <property type="entry name" value="Gemin2/Brr1"/>
</dbReference>
<name>A0A9P4QF89_9PEZI</name>
<dbReference type="OrthoDB" id="428895at2759"/>
<organism evidence="2 3">
    <name type="scientific">Polychaeton citri CBS 116435</name>
    <dbReference type="NCBI Taxonomy" id="1314669"/>
    <lineage>
        <taxon>Eukaryota</taxon>
        <taxon>Fungi</taxon>
        <taxon>Dikarya</taxon>
        <taxon>Ascomycota</taxon>
        <taxon>Pezizomycotina</taxon>
        <taxon>Dothideomycetes</taxon>
        <taxon>Dothideomycetidae</taxon>
        <taxon>Capnodiales</taxon>
        <taxon>Capnodiaceae</taxon>
        <taxon>Polychaeton</taxon>
    </lineage>
</organism>
<evidence type="ECO:0000313" key="3">
    <source>
        <dbReference type="Proteomes" id="UP000799441"/>
    </source>
</evidence>
<feature type="compositionally biased region" description="Pro residues" evidence="1">
    <location>
        <begin position="37"/>
        <end position="51"/>
    </location>
</feature>
<accession>A0A9P4QF89</accession>